<organism evidence="1 2">
    <name type="scientific">Irpex rosettiformis</name>
    <dbReference type="NCBI Taxonomy" id="378272"/>
    <lineage>
        <taxon>Eukaryota</taxon>
        <taxon>Fungi</taxon>
        <taxon>Dikarya</taxon>
        <taxon>Basidiomycota</taxon>
        <taxon>Agaricomycotina</taxon>
        <taxon>Agaricomycetes</taxon>
        <taxon>Polyporales</taxon>
        <taxon>Irpicaceae</taxon>
        <taxon>Irpex</taxon>
    </lineage>
</organism>
<accession>A0ACB8UGY2</accession>
<keyword evidence="2" id="KW-1185">Reference proteome</keyword>
<dbReference type="EMBL" id="MU274901">
    <property type="protein sequence ID" value="KAI0093613.1"/>
    <property type="molecule type" value="Genomic_DNA"/>
</dbReference>
<protein>
    <submittedName>
        <fullName evidence="1">Cysteine proteinase</fullName>
    </submittedName>
</protein>
<evidence type="ECO:0000313" key="1">
    <source>
        <dbReference type="EMBL" id="KAI0093613.1"/>
    </source>
</evidence>
<dbReference type="Proteomes" id="UP001055072">
    <property type="component" value="Unassembled WGS sequence"/>
</dbReference>
<sequence>MAGSKRNKIKRVLSPTKNVESPPPIVEDDDLMDDLFAQLESKDRATQETSAEILKDANIESTVDNIEKENKKDSKSRFKARQARKAAALVEQYAPSDAEADARLEREAREEERAITQTCDELGVKMVEINPDGHCLFSAIADQLAVHGIIPPTKASYPFIRLTAADYIQTHPDDFLPFLPSTLGEDVAGAESEGLMSPREFEQYCTNIRDTAVWGGEPEILALSRAFNVPIHVIQGAKPHVVVHNPQGEPPQENAPIVRISYHRRMYGLGEHYNSLRPKISFKDGIKAMFSPSSSLSNSLQALGS</sequence>
<comment type="caution">
    <text evidence="1">The sequence shown here is derived from an EMBL/GenBank/DDBJ whole genome shotgun (WGS) entry which is preliminary data.</text>
</comment>
<proteinExistence type="predicted"/>
<gene>
    <name evidence="1" type="ORF">BDY19DRAFT_1012716</name>
</gene>
<evidence type="ECO:0000313" key="2">
    <source>
        <dbReference type="Proteomes" id="UP001055072"/>
    </source>
</evidence>
<reference evidence="1" key="1">
    <citation type="journal article" date="2021" name="Environ. Microbiol.">
        <title>Gene family expansions and transcriptome signatures uncover fungal adaptations to wood decay.</title>
        <authorList>
            <person name="Hage H."/>
            <person name="Miyauchi S."/>
            <person name="Viragh M."/>
            <person name="Drula E."/>
            <person name="Min B."/>
            <person name="Chaduli D."/>
            <person name="Navarro D."/>
            <person name="Favel A."/>
            <person name="Norest M."/>
            <person name="Lesage-Meessen L."/>
            <person name="Balint B."/>
            <person name="Merenyi Z."/>
            <person name="de Eugenio L."/>
            <person name="Morin E."/>
            <person name="Martinez A.T."/>
            <person name="Baldrian P."/>
            <person name="Stursova M."/>
            <person name="Martinez M.J."/>
            <person name="Novotny C."/>
            <person name="Magnuson J.K."/>
            <person name="Spatafora J.W."/>
            <person name="Maurice S."/>
            <person name="Pangilinan J."/>
            <person name="Andreopoulos W."/>
            <person name="LaButti K."/>
            <person name="Hundley H."/>
            <person name="Na H."/>
            <person name="Kuo A."/>
            <person name="Barry K."/>
            <person name="Lipzen A."/>
            <person name="Henrissat B."/>
            <person name="Riley R."/>
            <person name="Ahrendt S."/>
            <person name="Nagy L.G."/>
            <person name="Grigoriev I.V."/>
            <person name="Martin F."/>
            <person name="Rosso M.N."/>
        </authorList>
    </citation>
    <scope>NUCLEOTIDE SEQUENCE</scope>
    <source>
        <strain evidence="1">CBS 384.51</strain>
    </source>
</reference>
<name>A0ACB8UGY2_9APHY</name>